<keyword evidence="1" id="KW-1133">Transmembrane helix</keyword>
<keyword evidence="1" id="KW-0472">Membrane</keyword>
<sequence>MKIKLDEENKQLKIDDNIKITYWMLKFVMVSNIFQMGLRVFNTPVANWDFLTWLWIPIGLASLPILYYFTKLSTEEVIPLDEI</sequence>
<evidence type="ECO:0000313" key="5">
    <source>
        <dbReference type="Proteomes" id="UP000232533"/>
    </source>
</evidence>
<name>A0A2N0TRN6_9FLAO</name>
<dbReference type="RefSeq" id="WP_070054847.1">
    <property type="nucleotide sequence ID" value="NZ_FVZF01000004.1"/>
</dbReference>
<gene>
    <name evidence="3" type="ORF">APR40_03605</name>
    <name evidence="2" type="ORF">BHS39_03605</name>
</gene>
<reference evidence="2 4" key="2">
    <citation type="submission" date="2016-09" db="EMBL/GenBank/DDBJ databases">
        <title>Genome Sequence of Salegentibacter salarius,Isolated from a Marine Solar Saltern of the Yellow Sea in South Korea.</title>
        <authorList>
            <person name="Zheng Q."/>
            <person name="Liu Y."/>
        </authorList>
    </citation>
    <scope>NUCLEOTIDE SEQUENCE [LARGE SCALE GENOMIC DNA]</scope>
    <source>
        <strain evidence="2 4">KCTC 12974</strain>
    </source>
</reference>
<dbReference type="Proteomes" id="UP000232533">
    <property type="component" value="Unassembled WGS sequence"/>
</dbReference>
<feature type="transmembrane region" description="Helical" evidence="1">
    <location>
        <begin position="50"/>
        <end position="69"/>
    </location>
</feature>
<dbReference type="OrthoDB" id="1451744at2"/>
<keyword evidence="4" id="KW-1185">Reference proteome</keyword>
<dbReference type="AlphaFoldDB" id="A0A2N0TRN6"/>
<proteinExistence type="predicted"/>
<dbReference type="Proteomes" id="UP000176009">
    <property type="component" value="Unassembled WGS sequence"/>
</dbReference>
<comment type="caution">
    <text evidence="3">The sequence shown here is derived from an EMBL/GenBank/DDBJ whole genome shotgun (WGS) entry which is preliminary data.</text>
</comment>
<evidence type="ECO:0000256" key="1">
    <source>
        <dbReference type="SAM" id="Phobius"/>
    </source>
</evidence>
<dbReference type="EMBL" id="MJBR01000034">
    <property type="protein sequence ID" value="OEY71763.1"/>
    <property type="molecule type" value="Genomic_DNA"/>
</dbReference>
<feature type="transmembrane region" description="Helical" evidence="1">
    <location>
        <begin position="20"/>
        <end position="38"/>
    </location>
</feature>
<evidence type="ECO:0000313" key="4">
    <source>
        <dbReference type="Proteomes" id="UP000176009"/>
    </source>
</evidence>
<evidence type="ECO:0008006" key="6">
    <source>
        <dbReference type="Google" id="ProtNLM"/>
    </source>
</evidence>
<keyword evidence="1" id="KW-0812">Transmembrane</keyword>
<dbReference type="EMBL" id="LKTR01000034">
    <property type="protein sequence ID" value="PKD17356.1"/>
    <property type="molecule type" value="Genomic_DNA"/>
</dbReference>
<accession>A0A2N0TRN6</accession>
<evidence type="ECO:0000313" key="2">
    <source>
        <dbReference type="EMBL" id="OEY71763.1"/>
    </source>
</evidence>
<reference evidence="3 5" key="1">
    <citation type="submission" date="2015-10" db="EMBL/GenBank/DDBJ databases">
        <title>Draft genome sequence of Salegentibacter salinarum KCTC 12975.</title>
        <authorList>
            <person name="Lin W."/>
            <person name="Zheng Q."/>
        </authorList>
    </citation>
    <scope>NUCLEOTIDE SEQUENCE [LARGE SCALE GENOMIC DNA]</scope>
    <source>
        <strain evidence="3 5">KCTC 12974</strain>
    </source>
</reference>
<evidence type="ECO:0000313" key="3">
    <source>
        <dbReference type="EMBL" id="PKD17356.1"/>
    </source>
</evidence>
<organism evidence="3 5">
    <name type="scientific">Salegentibacter salarius</name>
    <dbReference type="NCBI Taxonomy" id="435906"/>
    <lineage>
        <taxon>Bacteria</taxon>
        <taxon>Pseudomonadati</taxon>
        <taxon>Bacteroidota</taxon>
        <taxon>Flavobacteriia</taxon>
        <taxon>Flavobacteriales</taxon>
        <taxon>Flavobacteriaceae</taxon>
        <taxon>Salegentibacter</taxon>
    </lineage>
</organism>
<protein>
    <recommendedName>
        <fullName evidence="6">2TM domain-containing protein</fullName>
    </recommendedName>
</protein>